<feature type="transmembrane region" description="Helical" evidence="1">
    <location>
        <begin position="30"/>
        <end position="54"/>
    </location>
</feature>
<protein>
    <submittedName>
        <fullName evidence="2">Uncharacterized protein</fullName>
    </submittedName>
</protein>
<reference evidence="2" key="1">
    <citation type="submission" date="2024-06" db="EMBL/GenBank/DDBJ databases">
        <title>A Novel Isolate, Dehalogenimonas sp. Strain 4OHTPN, Dechlorinates Aromatic 4 Hydroxy chlorothalonil by a Novel Reductive Dehalogenase.</title>
        <authorList>
            <person name="Liu G."/>
        </authorList>
    </citation>
    <scope>NUCLEOTIDE SEQUENCE</scope>
    <source>
        <strain evidence="2">4OHTPN</strain>
    </source>
</reference>
<evidence type="ECO:0000313" key="2">
    <source>
        <dbReference type="EMBL" id="XCH33856.1"/>
    </source>
</evidence>
<dbReference type="AlphaFoldDB" id="A0AAU8GBP5"/>
<feature type="transmembrane region" description="Helical" evidence="1">
    <location>
        <begin position="66"/>
        <end position="83"/>
    </location>
</feature>
<feature type="transmembrane region" description="Helical" evidence="1">
    <location>
        <begin position="95"/>
        <end position="116"/>
    </location>
</feature>
<sequence>MRENIFGRLTQSIAYVTVGSLFIITSGDTFGVAASILGVLFIIIGFMVALSGALQLVPRWIIRIETIFSVLLYLAAAGALIKVSVTDGGIEGNTLLVVVLFIYIIMLPAIQTVRILKS</sequence>
<organism evidence="2">
    <name type="scientific">Dehalogenimonas sp. 4OHTPN</name>
    <dbReference type="NCBI Taxonomy" id="3166643"/>
    <lineage>
        <taxon>Bacteria</taxon>
        <taxon>Bacillati</taxon>
        <taxon>Chloroflexota</taxon>
        <taxon>Dehalococcoidia</taxon>
        <taxon>Dehalococcoidales</taxon>
        <taxon>Dehalococcoidaceae</taxon>
        <taxon>Dehalogenimonas</taxon>
    </lineage>
</organism>
<dbReference type="EMBL" id="CP159307">
    <property type="protein sequence ID" value="XCH33856.1"/>
    <property type="molecule type" value="Genomic_DNA"/>
</dbReference>
<keyword evidence="1" id="KW-0472">Membrane</keyword>
<proteinExistence type="predicted"/>
<dbReference type="RefSeq" id="WP_353715048.1">
    <property type="nucleotide sequence ID" value="NZ_CP159307.1"/>
</dbReference>
<evidence type="ECO:0000256" key="1">
    <source>
        <dbReference type="SAM" id="Phobius"/>
    </source>
</evidence>
<feature type="transmembrane region" description="Helical" evidence="1">
    <location>
        <begin position="5"/>
        <end position="24"/>
    </location>
</feature>
<keyword evidence="1" id="KW-1133">Transmembrane helix</keyword>
<gene>
    <name evidence="2" type="ORF">ABV300_02990</name>
</gene>
<name>A0AAU8GBP5_9CHLR</name>
<keyword evidence="1" id="KW-0812">Transmembrane</keyword>
<accession>A0AAU8GBP5</accession>